<sequence length="313" mass="34169">MRAQLNADYVAALQARHGGQPPVGTPAASPEETVDRTPGTDIYRAAKETASVWLQDNFRDIMAHPQANETAVQRAIAQAVTRVRLGPEQTRRLRQELEADVLGAGPLQVYLDDPAVTEIMVYGRAVWVEKKGRIEAVLPLESERQAFQVAESLAQKVGQRLQRAKALLNLTWRDGSRINLVHPSASAGKTAITIRKRDQSQSLALPDLVAMGSVSADIAQFLVHVVRGRLNVLIAGSAGSGKTTFLRGLAEASFTDPTERVIVLEDTEELRLTHPHTISLVAVDAGSERDGGVKITVRDLLLNSFRMRPDRLV</sequence>
<feature type="non-terminal residue" evidence="4">
    <location>
        <position position="313"/>
    </location>
</feature>
<dbReference type="AlphaFoldDB" id="A0A2T2WVN1"/>
<evidence type="ECO:0000313" key="4">
    <source>
        <dbReference type="EMBL" id="PSR26283.1"/>
    </source>
</evidence>
<dbReference type="Gene3D" id="3.40.50.300">
    <property type="entry name" value="P-loop containing nucleotide triphosphate hydrolases"/>
    <property type="match status" value="1"/>
</dbReference>
<organism evidence="4 5">
    <name type="scientific">Sulfobacillus benefaciens</name>
    <dbReference type="NCBI Taxonomy" id="453960"/>
    <lineage>
        <taxon>Bacteria</taxon>
        <taxon>Bacillati</taxon>
        <taxon>Bacillota</taxon>
        <taxon>Clostridia</taxon>
        <taxon>Eubacteriales</taxon>
        <taxon>Clostridiales Family XVII. Incertae Sedis</taxon>
        <taxon>Sulfobacillus</taxon>
    </lineage>
</organism>
<feature type="domain" description="Bacterial type II secretion system protein E" evidence="3">
    <location>
        <begin position="105"/>
        <end position="313"/>
    </location>
</feature>
<accession>A0A2T2WVN1</accession>
<gene>
    <name evidence="4" type="ORF">C7B46_20085</name>
</gene>
<dbReference type="InterPro" id="IPR027417">
    <property type="entry name" value="P-loop_NTPase"/>
</dbReference>
<evidence type="ECO:0000256" key="2">
    <source>
        <dbReference type="SAM" id="MobiDB-lite"/>
    </source>
</evidence>
<evidence type="ECO:0000313" key="5">
    <source>
        <dbReference type="Proteomes" id="UP000242972"/>
    </source>
</evidence>
<protein>
    <recommendedName>
        <fullName evidence="3">Bacterial type II secretion system protein E domain-containing protein</fullName>
    </recommendedName>
</protein>
<name>A0A2T2WVN1_9FIRM</name>
<dbReference type="GO" id="GO:0016887">
    <property type="term" value="F:ATP hydrolysis activity"/>
    <property type="evidence" value="ECO:0007669"/>
    <property type="project" value="InterPro"/>
</dbReference>
<evidence type="ECO:0000259" key="3">
    <source>
        <dbReference type="Pfam" id="PF00437"/>
    </source>
</evidence>
<reference evidence="4 5" key="1">
    <citation type="journal article" date="2014" name="BMC Genomics">
        <title>Comparison of environmental and isolate Sulfobacillus genomes reveals diverse carbon, sulfur, nitrogen, and hydrogen metabolisms.</title>
        <authorList>
            <person name="Justice N.B."/>
            <person name="Norman A."/>
            <person name="Brown C.T."/>
            <person name="Singh A."/>
            <person name="Thomas B.C."/>
            <person name="Banfield J.F."/>
        </authorList>
    </citation>
    <scope>NUCLEOTIDE SEQUENCE [LARGE SCALE GENOMIC DNA]</scope>
    <source>
        <strain evidence="4">AMDSBA4</strain>
    </source>
</reference>
<dbReference type="InterPro" id="IPR001482">
    <property type="entry name" value="T2SS/T4SS_dom"/>
</dbReference>
<comment type="similarity">
    <text evidence="1">Belongs to the GSP E family.</text>
</comment>
<dbReference type="EMBL" id="PXYW01000127">
    <property type="protein sequence ID" value="PSR26283.1"/>
    <property type="molecule type" value="Genomic_DNA"/>
</dbReference>
<dbReference type="SUPFAM" id="SSF52540">
    <property type="entry name" value="P-loop containing nucleoside triphosphate hydrolases"/>
    <property type="match status" value="1"/>
</dbReference>
<dbReference type="PANTHER" id="PTHR30486">
    <property type="entry name" value="TWITCHING MOTILITY PROTEIN PILT"/>
    <property type="match status" value="1"/>
</dbReference>
<feature type="region of interest" description="Disordered" evidence="2">
    <location>
        <begin position="14"/>
        <end position="37"/>
    </location>
</feature>
<evidence type="ECO:0000256" key="1">
    <source>
        <dbReference type="ARBA" id="ARBA00006611"/>
    </source>
</evidence>
<dbReference type="Pfam" id="PF00437">
    <property type="entry name" value="T2SSE"/>
    <property type="match status" value="1"/>
</dbReference>
<dbReference type="Proteomes" id="UP000242972">
    <property type="component" value="Unassembled WGS sequence"/>
</dbReference>
<dbReference type="InterPro" id="IPR050921">
    <property type="entry name" value="T4SS_GSP_E_ATPase"/>
</dbReference>
<dbReference type="Gene3D" id="3.30.450.380">
    <property type="match status" value="1"/>
</dbReference>
<dbReference type="PANTHER" id="PTHR30486:SF6">
    <property type="entry name" value="TYPE IV PILUS RETRACTATION ATPASE PILT"/>
    <property type="match status" value="1"/>
</dbReference>
<proteinExistence type="inferred from homology"/>
<comment type="caution">
    <text evidence="4">The sequence shown here is derived from an EMBL/GenBank/DDBJ whole genome shotgun (WGS) entry which is preliminary data.</text>
</comment>